<gene>
    <name evidence="1" type="ORF">PGLA1383_LOCUS53403</name>
</gene>
<dbReference type="OrthoDB" id="10464103at2759"/>
<proteinExistence type="predicted"/>
<dbReference type="EMBL" id="CAJNNV010031874">
    <property type="protein sequence ID" value="CAE8638141.1"/>
    <property type="molecule type" value="Genomic_DNA"/>
</dbReference>
<accession>A0A813HI59</accession>
<evidence type="ECO:0000313" key="2">
    <source>
        <dbReference type="Proteomes" id="UP000654075"/>
    </source>
</evidence>
<sequence length="506" mass="55039">DKIVSFTNSRLQGKGRTLVYFDSDVKMCLDVATKMTVCEEDASYPTELPLLPEVKDAAAVSGACMISMVVAVNVAGEVTEPTIGPGVTKKLCNLKVATGNEGMSAAFWEPMASQMAQASVGEVFRLDWMTLVPEGNGMFKISSAAHSTSRLQTGDAADSVRSALATDVESMSATYGRSRAEKLKELFTQGSLSTLDHIQRLNAQEGGYAAKCIMIPAVFVKDIRGMSVENSLATSYLGCTQCKKQLPDSMHCETHGVNNGKKVYGAQILFADPCHKLEVAVWEDCLKAMCQEFGVDDMDDESALPNLLVALRAQEMCIRASLGINKSGTSMYLDVFDVRPQVNDAGAQAIFKHLPNDTFVGAPGIVPACCKLFASNSLGQTVVTVDALEHVVDSIHLVCKTTDKPKMEVLPDIDGINVKLTAQCMKCNCRLNGALQVAHRRIIPEAEAQIFAKSYKYQAEQFVMHMKIPRSQEMSKERTTDIEELCLSQRTPKRLKIAHTLDGDAL</sequence>
<keyword evidence="2" id="KW-1185">Reference proteome</keyword>
<feature type="non-terminal residue" evidence="1">
    <location>
        <position position="1"/>
    </location>
</feature>
<organism evidence="1 2">
    <name type="scientific">Polarella glacialis</name>
    <name type="common">Dinoflagellate</name>
    <dbReference type="NCBI Taxonomy" id="89957"/>
    <lineage>
        <taxon>Eukaryota</taxon>
        <taxon>Sar</taxon>
        <taxon>Alveolata</taxon>
        <taxon>Dinophyceae</taxon>
        <taxon>Suessiales</taxon>
        <taxon>Suessiaceae</taxon>
        <taxon>Polarella</taxon>
    </lineage>
</organism>
<reference evidence="1" key="1">
    <citation type="submission" date="2021-02" db="EMBL/GenBank/DDBJ databases">
        <authorList>
            <person name="Dougan E. K."/>
            <person name="Rhodes N."/>
            <person name="Thang M."/>
            <person name="Chan C."/>
        </authorList>
    </citation>
    <scope>NUCLEOTIDE SEQUENCE</scope>
</reference>
<name>A0A813HI59_POLGL</name>
<evidence type="ECO:0000313" key="1">
    <source>
        <dbReference type="EMBL" id="CAE8638141.1"/>
    </source>
</evidence>
<dbReference type="AlphaFoldDB" id="A0A813HI59"/>
<comment type="caution">
    <text evidence="1">The sequence shown here is derived from an EMBL/GenBank/DDBJ whole genome shotgun (WGS) entry which is preliminary data.</text>
</comment>
<protein>
    <submittedName>
        <fullName evidence="1">Uncharacterized protein</fullName>
    </submittedName>
</protein>
<dbReference type="Proteomes" id="UP000654075">
    <property type="component" value="Unassembled WGS sequence"/>
</dbReference>